<keyword evidence="3" id="KW-1185">Reference proteome</keyword>
<feature type="region of interest" description="Disordered" evidence="1">
    <location>
        <begin position="68"/>
        <end position="100"/>
    </location>
</feature>
<protein>
    <submittedName>
        <fullName evidence="2">Uncharacterized protein</fullName>
    </submittedName>
</protein>
<comment type="caution">
    <text evidence="2">The sequence shown here is derived from an EMBL/GenBank/DDBJ whole genome shotgun (WGS) entry which is preliminary data.</text>
</comment>
<organism evidence="2 3">
    <name type="scientific">Nannochloropsis gaditana</name>
    <dbReference type="NCBI Taxonomy" id="72520"/>
    <lineage>
        <taxon>Eukaryota</taxon>
        <taxon>Sar</taxon>
        <taxon>Stramenopiles</taxon>
        <taxon>Ochrophyta</taxon>
        <taxon>Eustigmatophyceae</taxon>
        <taxon>Eustigmatales</taxon>
        <taxon>Monodopsidaceae</taxon>
        <taxon>Nannochloropsis</taxon>
    </lineage>
</organism>
<dbReference type="EMBL" id="AZIL01001961">
    <property type="protein sequence ID" value="EWM22973.1"/>
    <property type="molecule type" value="Genomic_DNA"/>
</dbReference>
<evidence type="ECO:0000313" key="2">
    <source>
        <dbReference type="EMBL" id="EWM22973.1"/>
    </source>
</evidence>
<evidence type="ECO:0000313" key="3">
    <source>
        <dbReference type="Proteomes" id="UP000019335"/>
    </source>
</evidence>
<evidence type="ECO:0000256" key="1">
    <source>
        <dbReference type="SAM" id="MobiDB-lite"/>
    </source>
</evidence>
<reference evidence="2 3" key="1">
    <citation type="journal article" date="2014" name="Mol. Plant">
        <title>Chromosome Scale Genome Assembly and Transcriptome Profiling of Nannochloropsis gaditana in Nitrogen Depletion.</title>
        <authorList>
            <person name="Corteggiani Carpinelli E."/>
            <person name="Telatin A."/>
            <person name="Vitulo N."/>
            <person name="Forcato C."/>
            <person name="D'Angelo M."/>
            <person name="Schiavon R."/>
            <person name="Vezzi A."/>
            <person name="Giacometti G.M."/>
            <person name="Morosinotto T."/>
            <person name="Valle G."/>
        </authorList>
    </citation>
    <scope>NUCLEOTIDE SEQUENCE [LARGE SCALE GENOMIC DNA]</scope>
    <source>
        <strain evidence="2 3">B-31</strain>
    </source>
</reference>
<proteinExistence type="predicted"/>
<feature type="compositionally biased region" description="Low complexity" evidence="1">
    <location>
        <begin position="74"/>
        <end position="100"/>
    </location>
</feature>
<dbReference type="AlphaFoldDB" id="W7THJ1"/>
<accession>W7THJ1</accession>
<sequence length="100" mass="10569">MVGPTAFEVARRYTDDVVYVDEKMIALAMLRLLENERSVGGRWTCPSTGTRTWWCSCVGGTLTSPCWAGSSTGASPRTVASSASSPPSPTDRAASPGSPR</sequence>
<gene>
    <name evidence="2" type="ORF">Naga_102791g1</name>
</gene>
<name>W7THJ1_9STRA</name>
<dbReference type="Proteomes" id="UP000019335">
    <property type="component" value="Chromosome 19"/>
</dbReference>